<dbReference type="GO" id="GO:0051228">
    <property type="term" value="P:mitotic spindle disassembly"/>
    <property type="evidence" value="ECO:0007669"/>
    <property type="project" value="TreeGrafter"/>
</dbReference>
<dbReference type="Gene3D" id="3.40.50.300">
    <property type="entry name" value="P-loop containing nucleotide triphosphate hydrolases"/>
    <property type="match status" value="2"/>
</dbReference>
<dbReference type="Pfam" id="PF17862">
    <property type="entry name" value="AAA_lid_3"/>
    <property type="match status" value="2"/>
</dbReference>
<dbReference type="SUPFAM" id="SSF52540">
    <property type="entry name" value="P-loop containing nucleoside triphosphate hydrolases"/>
    <property type="match status" value="2"/>
</dbReference>
<dbReference type="CDD" id="cd19503">
    <property type="entry name" value="RecA-like_CDC48_NLV2_r1-like"/>
    <property type="match status" value="1"/>
</dbReference>
<dbReference type="InterPro" id="IPR050168">
    <property type="entry name" value="AAA_ATPase_domain"/>
</dbReference>
<dbReference type="Gene3D" id="1.10.8.60">
    <property type="match status" value="2"/>
</dbReference>
<dbReference type="FunFam" id="3.40.50.300:FF:001081">
    <property type="entry name" value="Spermatogenesis-associated protein 5-like protein 1"/>
    <property type="match status" value="1"/>
</dbReference>
<dbReference type="GO" id="GO:0030970">
    <property type="term" value="P:retrograde protein transport, ER to cytosol"/>
    <property type="evidence" value="ECO:0007669"/>
    <property type="project" value="TreeGrafter"/>
</dbReference>
<dbReference type="PANTHER" id="PTHR23077">
    <property type="entry name" value="AAA-FAMILY ATPASE"/>
    <property type="match status" value="1"/>
</dbReference>
<feature type="domain" description="AAA+ ATPase" evidence="3">
    <location>
        <begin position="495"/>
        <end position="661"/>
    </location>
</feature>
<name>A0A8K0EIX7_BRALA</name>
<dbReference type="FunFam" id="3.40.50.300:FF:001161">
    <property type="entry name" value="spermatogenesis-associated protein 5-like protein 1"/>
    <property type="match status" value="1"/>
</dbReference>
<dbReference type="PANTHER" id="PTHR23077:SF194">
    <property type="entry name" value="ATPASE FAMILY GENE 2 PROTEIN HOMOLOG B"/>
    <property type="match status" value="1"/>
</dbReference>
<dbReference type="InterPro" id="IPR003593">
    <property type="entry name" value="AAA+_ATPase"/>
</dbReference>
<dbReference type="Proteomes" id="UP000838412">
    <property type="component" value="Chromosome 2"/>
</dbReference>
<sequence>MSSNLMVVQSDPRDAGSQRCRLGPELMMKLGLNIVDHVKLSLGHSELLCKAWPRQDLAEGILQADQFVYREVDKRYVAEKFINENCVEKVEVGKLLRADIAVVVAGGLNNAVVKDKSLLEAYIGQKLLNVAVFRNCTVSYANKSSLDNIAYVLVRDVECADSEQCAGYITKKTEFNVLEVIRLEQYNQRQQSSGISLGALQRQATVLKEAISLPLMYPQTFHKLCINRPMGVLLLGPPGVGKTSLVRTVAAECHAHLVALNGPDVFGPHPGESEENLRRIFQEAVTISEEGPCVLFIDELDALCPKRGGSGKSQENRMVAQMLTLMDGHAGRGRLVVIAATNRPNAIDPALRRPGRFDKEVHVGVPNQQERREILQVVSRGMSLAEDVDLSRLAEMTPGYTGADLTAVCHLAAYSLLSRGQAEDKNPTQISMEALRKALTEIRPSALRGFDGTTEVSPVGWSAIGGLEEVKVKLQQAVVWPLLHTEAFARLGLPRPKGVLLYGPPGCCKTTLVRAVAGACHATFLAVSGAQVYSPFLGESEKTISQVFQRARATAPAIIFLDEIDSLVGKRGEGAQSGVQERVLSTLLNEMDGIGVEISRSGGSLKVAEGSSCTDEVEKKAVPVTNNNVLVVAATNRPDMLDSALLRPGRVDRTIYVPPPDLTARAEILRVHSCKMPLSQDVDIQELADRTSLYSGADLENLCREAAMQALQQEGLDTGEVRHVHFMAALQDTAPSLDEEELQQYQTLFSK</sequence>
<dbReference type="GO" id="GO:0005829">
    <property type="term" value="C:cytosol"/>
    <property type="evidence" value="ECO:0007669"/>
    <property type="project" value="TreeGrafter"/>
</dbReference>
<evidence type="ECO:0000259" key="3">
    <source>
        <dbReference type="SMART" id="SM00382"/>
    </source>
</evidence>
<dbReference type="GO" id="GO:0005524">
    <property type="term" value="F:ATP binding"/>
    <property type="evidence" value="ECO:0007669"/>
    <property type="project" value="UniProtKB-KW"/>
</dbReference>
<evidence type="ECO:0000256" key="2">
    <source>
        <dbReference type="ARBA" id="ARBA00022840"/>
    </source>
</evidence>
<keyword evidence="2" id="KW-0067">ATP-binding</keyword>
<dbReference type="GO" id="GO:0016887">
    <property type="term" value="F:ATP hydrolysis activity"/>
    <property type="evidence" value="ECO:0007669"/>
    <property type="project" value="InterPro"/>
</dbReference>
<keyword evidence="5" id="KW-1185">Reference proteome</keyword>
<organism evidence="4 5">
    <name type="scientific">Branchiostoma lanceolatum</name>
    <name type="common">Common lancelet</name>
    <name type="synonym">Amphioxus lanceolatum</name>
    <dbReference type="NCBI Taxonomy" id="7740"/>
    <lineage>
        <taxon>Eukaryota</taxon>
        <taxon>Metazoa</taxon>
        <taxon>Chordata</taxon>
        <taxon>Cephalochordata</taxon>
        <taxon>Leptocardii</taxon>
        <taxon>Amphioxiformes</taxon>
        <taxon>Branchiostomatidae</taxon>
        <taxon>Branchiostoma</taxon>
    </lineage>
</organism>
<dbReference type="FunFam" id="1.10.8.60:FF:000038">
    <property type="entry name" value="spermatogenesis-associated protein 5-like protein 1"/>
    <property type="match status" value="1"/>
</dbReference>
<protein>
    <submittedName>
        <fullName evidence="4">SPATA5L1 protein</fullName>
    </submittedName>
</protein>
<dbReference type="GO" id="GO:0097352">
    <property type="term" value="P:autophagosome maturation"/>
    <property type="evidence" value="ECO:0007669"/>
    <property type="project" value="TreeGrafter"/>
</dbReference>
<accession>A0A8K0EIX7</accession>
<gene>
    <name evidence="4" type="primary">SPATA5L1</name>
    <name evidence="4" type="ORF">BLAG_LOCUS14214</name>
</gene>
<evidence type="ECO:0000313" key="5">
    <source>
        <dbReference type="Proteomes" id="UP000838412"/>
    </source>
</evidence>
<dbReference type="GO" id="GO:0031593">
    <property type="term" value="F:polyubiquitin modification-dependent protein binding"/>
    <property type="evidence" value="ECO:0007669"/>
    <property type="project" value="TreeGrafter"/>
</dbReference>
<dbReference type="GO" id="GO:0005634">
    <property type="term" value="C:nucleus"/>
    <property type="evidence" value="ECO:0007669"/>
    <property type="project" value="TreeGrafter"/>
</dbReference>
<evidence type="ECO:0000256" key="1">
    <source>
        <dbReference type="ARBA" id="ARBA00022741"/>
    </source>
</evidence>
<dbReference type="InterPro" id="IPR027417">
    <property type="entry name" value="P-loop_NTPase"/>
</dbReference>
<dbReference type="EMBL" id="OV696687">
    <property type="protein sequence ID" value="CAH1255026.1"/>
    <property type="molecule type" value="Genomic_DNA"/>
</dbReference>
<feature type="domain" description="AAA+ ATPase" evidence="3">
    <location>
        <begin position="228"/>
        <end position="367"/>
    </location>
</feature>
<dbReference type="InterPro" id="IPR003959">
    <property type="entry name" value="ATPase_AAA_core"/>
</dbReference>
<dbReference type="SMART" id="SM00382">
    <property type="entry name" value="AAA"/>
    <property type="match status" value="2"/>
</dbReference>
<dbReference type="PROSITE" id="PS00674">
    <property type="entry name" value="AAA"/>
    <property type="match status" value="2"/>
</dbReference>
<proteinExistence type="predicted"/>
<dbReference type="InterPro" id="IPR041569">
    <property type="entry name" value="AAA_lid_3"/>
</dbReference>
<dbReference type="GO" id="GO:0034098">
    <property type="term" value="C:VCP-NPL4-UFD1 AAA ATPase complex"/>
    <property type="evidence" value="ECO:0007669"/>
    <property type="project" value="TreeGrafter"/>
</dbReference>
<dbReference type="OrthoDB" id="27435at2759"/>
<keyword evidence="1" id="KW-0547">Nucleotide-binding</keyword>
<reference evidence="4" key="1">
    <citation type="submission" date="2022-01" db="EMBL/GenBank/DDBJ databases">
        <authorList>
            <person name="Braso-Vives M."/>
        </authorList>
    </citation>
    <scope>NUCLEOTIDE SEQUENCE</scope>
</reference>
<dbReference type="AlphaFoldDB" id="A0A8K0EIX7"/>
<dbReference type="InterPro" id="IPR003960">
    <property type="entry name" value="ATPase_AAA_CS"/>
</dbReference>
<evidence type="ECO:0000313" key="4">
    <source>
        <dbReference type="EMBL" id="CAH1255026.1"/>
    </source>
</evidence>
<dbReference type="Pfam" id="PF00004">
    <property type="entry name" value="AAA"/>
    <property type="match status" value="2"/>
</dbReference>